<dbReference type="PANTHER" id="PTHR18829:SF0">
    <property type="entry name" value="PROTEIN YAE1 HOMOLOG"/>
    <property type="match status" value="1"/>
</dbReference>
<gene>
    <name evidence="9" type="ORF">PSTG_17128</name>
</gene>
<accession>A0A0L0UR65</accession>
<reference evidence="10" key="1">
    <citation type="submission" date="2014-03" db="EMBL/GenBank/DDBJ databases">
        <title>The Genome Sequence of Puccinia striiformis f. sp. tritici PST-78.</title>
        <authorList>
            <consortium name="The Broad Institute Genome Sequencing Platform"/>
            <person name="Cuomo C."/>
            <person name="Hulbert S."/>
            <person name="Chen X."/>
            <person name="Walker B."/>
            <person name="Young S.K."/>
            <person name="Zeng Q."/>
            <person name="Gargeya S."/>
            <person name="Fitzgerald M."/>
            <person name="Haas B."/>
            <person name="Abouelleil A."/>
            <person name="Alvarado L."/>
            <person name="Arachchi H.M."/>
            <person name="Berlin A.M."/>
            <person name="Chapman S.B."/>
            <person name="Goldberg J."/>
            <person name="Griggs A."/>
            <person name="Gujja S."/>
            <person name="Hansen M."/>
            <person name="Howarth C."/>
            <person name="Imamovic A."/>
            <person name="Larimer J."/>
            <person name="McCowan C."/>
            <person name="Montmayeur A."/>
            <person name="Murphy C."/>
            <person name="Neiman D."/>
            <person name="Pearson M."/>
            <person name="Priest M."/>
            <person name="Roberts A."/>
            <person name="Saif S."/>
            <person name="Shea T."/>
            <person name="Sisk P."/>
            <person name="Sykes S."/>
            <person name="Wortman J."/>
            <person name="Nusbaum C."/>
            <person name="Birren B."/>
        </authorList>
    </citation>
    <scope>NUCLEOTIDE SEQUENCE [LARGE SCALE GENOMIC DNA]</scope>
    <source>
        <strain evidence="10">race PST-78</strain>
    </source>
</reference>
<evidence type="ECO:0000256" key="2">
    <source>
        <dbReference type="ARBA" id="ARBA00004496"/>
    </source>
</evidence>
<proteinExistence type="inferred from homology"/>
<dbReference type="InterPro" id="IPR038881">
    <property type="entry name" value="Yae1-like"/>
</dbReference>
<evidence type="ECO:0000256" key="7">
    <source>
        <dbReference type="ARBA" id="ARBA00023242"/>
    </source>
</evidence>
<dbReference type="Pfam" id="PF09811">
    <property type="entry name" value="Yae1_N"/>
    <property type="match status" value="1"/>
</dbReference>
<comment type="caution">
    <text evidence="9">The sequence shown here is derived from an EMBL/GenBank/DDBJ whole genome shotgun (WGS) entry which is preliminary data.</text>
</comment>
<dbReference type="STRING" id="1165861.A0A0L0UR65"/>
<evidence type="ECO:0000256" key="6">
    <source>
        <dbReference type="ARBA" id="ARBA00022490"/>
    </source>
</evidence>
<evidence type="ECO:0000313" key="9">
    <source>
        <dbReference type="EMBL" id="KNE89416.1"/>
    </source>
</evidence>
<keyword evidence="6" id="KW-0963">Cytoplasm</keyword>
<dbReference type="GO" id="GO:0005634">
    <property type="term" value="C:nucleus"/>
    <property type="evidence" value="ECO:0007669"/>
    <property type="project" value="UniProtKB-SubCell"/>
</dbReference>
<evidence type="ECO:0000313" key="10">
    <source>
        <dbReference type="Proteomes" id="UP000054564"/>
    </source>
</evidence>
<evidence type="ECO:0000259" key="8">
    <source>
        <dbReference type="Pfam" id="PF09811"/>
    </source>
</evidence>
<protein>
    <recommendedName>
        <fullName evidence="5">Protein YAE1</fullName>
    </recommendedName>
    <alternativeName>
        <fullName evidence="4">Protein yae1</fullName>
    </alternativeName>
</protein>
<comment type="similarity">
    <text evidence="3">Belongs to the YAE1 family.</text>
</comment>
<name>A0A0L0UR65_9BASI</name>
<evidence type="ECO:0000256" key="1">
    <source>
        <dbReference type="ARBA" id="ARBA00004123"/>
    </source>
</evidence>
<dbReference type="InterPro" id="IPR019191">
    <property type="entry name" value="Essential_protein_Yae1_N"/>
</dbReference>
<comment type="subcellular location">
    <subcellularLocation>
        <location evidence="2">Cytoplasm</location>
    </subcellularLocation>
    <subcellularLocation>
        <location evidence="1">Nucleus</location>
    </subcellularLocation>
</comment>
<sequence length="181" mass="20495">MNTYSLEDWLDESLQIPPEQGHLQISEVEYTRLAEQFHTTGYREGIHKGKEITTQEGFDNGFAAGAQRGKRLGRLRGQASGLLNILLKRMEEGDARVDRVRRLIRDLNQYGIQRPSNSDSQPANNLEGLSNQMEALMADPVHQNHSLSIQNQHLLDNQLLDCCQFELNAILASMDIWLPGL</sequence>
<feature type="domain" description="Essential protein Yae1 N-terminal" evidence="8">
    <location>
        <begin position="41"/>
        <end position="79"/>
    </location>
</feature>
<dbReference type="GO" id="GO:0005737">
    <property type="term" value="C:cytoplasm"/>
    <property type="evidence" value="ECO:0007669"/>
    <property type="project" value="UniProtKB-SubCell"/>
</dbReference>
<dbReference type="EMBL" id="AJIL01000369">
    <property type="protein sequence ID" value="KNE89416.1"/>
    <property type="molecule type" value="Genomic_DNA"/>
</dbReference>
<evidence type="ECO:0000256" key="4">
    <source>
        <dbReference type="ARBA" id="ARBA00017286"/>
    </source>
</evidence>
<keyword evidence="10" id="KW-1185">Reference proteome</keyword>
<dbReference type="Proteomes" id="UP000054564">
    <property type="component" value="Unassembled WGS sequence"/>
</dbReference>
<dbReference type="PANTHER" id="PTHR18829">
    <property type="entry name" value="PROTEIN YAE1 HOMOLOG"/>
    <property type="match status" value="1"/>
</dbReference>
<organism evidence="9 10">
    <name type="scientific">Puccinia striiformis f. sp. tritici PST-78</name>
    <dbReference type="NCBI Taxonomy" id="1165861"/>
    <lineage>
        <taxon>Eukaryota</taxon>
        <taxon>Fungi</taxon>
        <taxon>Dikarya</taxon>
        <taxon>Basidiomycota</taxon>
        <taxon>Pucciniomycotina</taxon>
        <taxon>Pucciniomycetes</taxon>
        <taxon>Pucciniales</taxon>
        <taxon>Pucciniaceae</taxon>
        <taxon>Puccinia</taxon>
    </lineage>
</organism>
<dbReference type="OrthoDB" id="20086at2759"/>
<dbReference type="AlphaFoldDB" id="A0A0L0UR65"/>
<keyword evidence="7" id="KW-0539">Nucleus</keyword>
<evidence type="ECO:0000256" key="3">
    <source>
        <dbReference type="ARBA" id="ARBA00007096"/>
    </source>
</evidence>
<evidence type="ECO:0000256" key="5">
    <source>
        <dbReference type="ARBA" id="ARBA00018400"/>
    </source>
</evidence>